<dbReference type="EMBL" id="CAJNOI010001179">
    <property type="protein sequence ID" value="CAF1390452.1"/>
    <property type="molecule type" value="Genomic_DNA"/>
</dbReference>
<dbReference type="Proteomes" id="UP000663832">
    <property type="component" value="Unassembled WGS sequence"/>
</dbReference>
<dbReference type="AlphaFoldDB" id="A0A815K9S7"/>
<gene>
    <name evidence="1" type="ORF">BJG266_LOCUS37083</name>
    <name evidence="2" type="ORF">QVE165_LOCUS54020</name>
</gene>
<name>A0A815K9S7_9BILA</name>
<organism evidence="1 4">
    <name type="scientific">Adineta steineri</name>
    <dbReference type="NCBI Taxonomy" id="433720"/>
    <lineage>
        <taxon>Eukaryota</taxon>
        <taxon>Metazoa</taxon>
        <taxon>Spiralia</taxon>
        <taxon>Gnathifera</taxon>
        <taxon>Rotifera</taxon>
        <taxon>Eurotatoria</taxon>
        <taxon>Bdelloidea</taxon>
        <taxon>Adinetida</taxon>
        <taxon>Adinetidae</taxon>
        <taxon>Adineta</taxon>
    </lineage>
</organism>
<accession>A0A815K9S7</accession>
<dbReference type="OrthoDB" id="9975117at2759"/>
<protein>
    <submittedName>
        <fullName evidence="1">Uncharacterized protein</fullName>
    </submittedName>
</protein>
<dbReference type="Proteomes" id="UP000663877">
    <property type="component" value="Unassembled WGS sequence"/>
</dbReference>
<evidence type="ECO:0000313" key="3">
    <source>
        <dbReference type="Proteomes" id="UP000663832"/>
    </source>
</evidence>
<comment type="caution">
    <text evidence="1">The sequence shown here is derived from an EMBL/GenBank/DDBJ whole genome shotgun (WGS) entry which is preliminary data.</text>
</comment>
<evidence type="ECO:0000313" key="4">
    <source>
        <dbReference type="Proteomes" id="UP000663877"/>
    </source>
</evidence>
<evidence type="ECO:0000313" key="2">
    <source>
        <dbReference type="EMBL" id="CAF1610824.1"/>
    </source>
</evidence>
<proteinExistence type="predicted"/>
<evidence type="ECO:0000313" key="1">
    <source>
        <dbReference type="EMBL" id="CAF1390452.1"/>
    </source>
</evidence>
<keyword evidence="3" id="KW-1185">Reference proteome</keyword>
<reference evidence="1" key="1">
    <citation type="submission" date="2021-02" db="EMBL/GenBank/DDBJ databases">
        <authorList>
            <person name="Nowell W R."/>
        </authorList>
    </citation>
    <scope>NUCLEOTIDE SEQUENCE</scope>
</reference>
<dbReference type="EMBL" id="CAJNOM010001512">
    <property type="protein sequence ID" value="CAF1610824.1"/>
    <property type="molecule type" value="Genomic_DNA"/>
</dbReference>
<sequence length="435" mass="52144">MNIIDECMYDKTPCYSDIDESLNRYFKKYKEKYPMLLTYHPKIDCNYGRYLLINNARFSRVHDGTGSVLMWYLGLLNIAYKLNLTLINFDWIAEHSYDENNVERDKYWLFYHWQIPYSAYESCPNNSLIKKKFFYYNLISNQTLDKNFSIKRHLNNLFSQFLMNLTNKNDGFIFYSNRTIIITSSLMELGIVMEIRWWLQHRKLYQYPNGVWAGLSIPLNYKPMSCPQIDIENNLLIGVHIRRGDVIKRNKQGKIIFNIFQRYISNSAYAPLLIFLIKSLPNEIQKKYFITIYSEGHPNDFNDILKELKNFLPESRCRISFILNGKTSETFNHLVRNDILIHGSSTFSLASGIFNSRQLKIGPIHNRQRIHGMRNFIGLNLDYNHTKFILTNEKKYLIKRRIYYVWKEKLKQKKTFIPLWLKNYSNDYPEQFMFI</sequence>